<dbReference type="Pfam" id="PF08240">
    <property type="entry name" value="ADH_N"/>
    <property type="match status" value="1"/>
</dbReference>
<evidence type="ECO:0000313" key="7">
    <source>
        <dbReference type="EMBL" id="QOY60256.1"/>
    </source>
</evidence>
<dbReference type="GO" id="GO:0046872">
    <property type="term" value="F:metal ion binding"/>
    <property type="evidence" value="ECO:0007669"/>
    <property type="project" value="UniProtKB-KW"/>
</dbReference>
<organism evidence="7 8">
    <name type="scientific">Thermophilibacter immobilis</name>
    <dbReference type="NCBI Taxonomy" id="2779519"/>
    <lineage>
        <taxon>Bacteria</taxon>
        <taxon>Bacillati</taxon>
        <taxon>Actinomycetota</taxon>
        <taxon>Coriobacteriia</taxon>
        <taxon>Coriobacteriales</taxon>
        <taxon>Atopobiaceae</taxon>
        <taxon>Thermophilibacter</taxon>
    </lineage>
</organism>
<dbReference type="InterPro" id="IPR011032">
    <property type="entry name" value="GroES-like_sf"/>
</dbReference>
<dbReference type="PANTHER" id="PTHR42813:SF4">
    <property type="entry name" value="NADP-DEPENDENT ISOPROPANOL DEHYDROGENASE"/>
    <property type="match status" value="1"/>
</dbReference>
<name>A0A7S7RTI8_9ACTN</name>
<dbReference type="SUPFAM" id="SSF50129">
    <property type="entry name" value="GroES-like"/>
    <property type="match status" value="1"/>
</dbReference>
<keyword evidence="3" id="KW-0479">Metal-binding</keyword>
<dbReference type="Pfam" id="PF00107">
    <property type="entry name" value="ADH_zinc_N"/>
    <property type="match status" value="1"/>
</dbReference>
<evidence type="ECO:0000256" key="3">
    <source>
        <dbReference type="ARBA" id="ARBA00022723"/>
    </source>
</evidence>
<accession>A0A7S7RTI8</accession>
<feature type="domain" description="Alcohol dehydrogenase-like C-terminal" evidence="5">
    <location>
        <begin position="178"/>
        <end position="272"/>
    </location>
</feature>
<evidence type="ECO:0000256" key="4">
    <source>
        <dbReference type="ARBA" id="ARBA00022833"/>
    </source>
</evidence>
<evidence type="ECO:0000313" key="8">
    <source>
        <dbReference type="Proteomes" id="UP000593735"/>
    </source>
</evidence>
<gene>
    <name evidence="7" type="ORF">INP52_07520</name>
</gene>
<keyword evidence="8" id="KW-1185">Reference proteome</keyword>
<sequence length="352" mass="37761">MRGYGMIDVNKPGWLEKDKPQAGPLDALLRPIAVAPCSSDTHASHGGSGPKQNLILGHEALGEVVEVGELVRNFKPGDRVVVPCCTPDWESPQLQRRDSNNAHDQGLMASFKFLGSKDGIFAEFFTVNNADANLVPLTDDVSVEDALMTVDMMSTGFYGAENADIKFGDTVVVFGIGPVGLMATAGAALFGAGRVIGIGTRPNCAELAREYGATDIVSYKEGDVVEQILDLVGQVDSCIIAGGGTDSMNKALSLTRPGGTVSSINFYDVADTFEVPTMQWGLGMSDVSIHCGFCPGGAYRIGRLLNVIRAGRVHPGKMLNYTYDGFDKIEEAFKVMDEKPRDLIKPIVHIEW</sequence>
<dbReference type="AlphaFoldDB" id="A0A7S7RTI8"/>
<proteinExistence type="inferred from homology"/>
<dbReference type="Gene3D" id="3.90.180.10">
    <property type="entry name" value="Medium-chain alcohol dehydrogenases, catalytic domain"/>
    <property type="match status" value="1"/>
</dbReference>
<dbReference type="EMBL" id="CP063767">
    <property type="protein sequence ID" value="QOY60256.1"/>
    <property type="molecule type" value="Genomic_DNA"/>
</dbReference>
<dbReference type="Gene3D" id="3.40.50.720">
    <property type="entry name" value="NAD(P)-binding Rossmann-like Domain"/>
    <property type="match status" value="1"/>
</dbReference>
<dbReference type="InterPro" id="IPR013154">
    <property type="entry name" value="ADH-like_N"/>
</dbReference>
<dbReference type="Proteomes" id="UP000593735">
    <property type="component" value="Chromosome"/>
</dbReference>
<reference evidence="7 8" key="1">
    <citation type="submission" date="2020-10" db="EMBL/GenBank/DDBJ databases">
        <title>Olsenella immobilis sp.nov., isolated from the mud in a fermentation cellar used for the production of Chinese strong-flavoured liquor.</title>
        <authorList>
            <person name="Lu L."/>
        </authorList>
    </citation>
    <scope>NUCLEOTIDE SEQUENCE [LARGE SCALE GENOMIC DNA]</scope>
    <source>
        <strain evidence="7 8">LZLJ-2</strain>
    </source>
</reference>
<evidence type="ECO:0000256" key="2">
    <source>
        <dbReference type="ARBA" id="ARBA00008072"/>
    </source>
</evidence>
<protein>
    <submittedName>
        <fullName evidence="7">Alcohol dehydrogenase catalytic domain-containing protein</fullName>
    </submittedName>
</protein>
<feature type="domain" description="Alcohol dehydrogenase-like N-terminal" evidence="6">
    <location>
        <begin position="24"/>
        <end position="136"/>
    </location>
</feature>
<dbReference type="KEGG" id="tio:INP52_07520"/>
<dbReference type="InterPro" id="IPR036291">
    <property type="entry name" value="NAD(P)-bd_dom_sf"/>
</dbReference>
<evidence type="ECO:0000259" key="6">
    <source>
        <dbReference type="Pfam" id="PF08240"/>
    </source>
</evidence>
<evidence type="ECO:0000256" key="1">
    <source>
        <dbReference type="ARBA" id="ARBA00001947"/>
    </source>
</evidence>
<comment type="cofactor">
    <cofactor evidence="1">
        <name>Zn(2+)</name>
        <dbReference type="ChEBI" id="CHEBI:29105"/>
    </cofactor>
</comment>
<dbReference type="RefSeq" id="WP_194370504.1">
    <property type="nucleotide sequence ID" value="NZ_CP063767.1"/>
</dbReference>
<comment type="similarity">
    <text evidence="2">Belongs to the zinc-containing alcohol dehydrogenase family.</text>
</comment>
<dbReference type="InterPro" id="IPR013149">
    <property type="entry name" value="ADH-like_C"/>
</dbReference>
<dbReference type="PANTHER" id="PTHR42813">
    <property type="entry name" value="ZINC-TYPE ALCOHOL DEHYDROGENASE-LIKE"/>
    <property type="match status" value="1"/>
</dbReference>
<evidence type="ECO:0000259" key="5">
    <source>
        <dbReference type="Pfam" id="PF00107"/>
    </source>
</evidence>
<keyword evidence="4" id="KW-0862">Zinc</keyword>
<dbReference type="SUPFAM" id="SSF51735">
    <property type="entry name" value="NAD(P)-binding Rossmann-fold domains"/>
    <property type="match status" value="1"/>
</dbReference>